<organism evidence="9 10">
    <name type="scientific">Halorubrum tibetense</name>
    <dbReference type="NCBI Taxonomy" id="175631"/>
    <lineage>
        <taxon>Archaea</taxon>
        <taxon>Methanobacteriati</taxon>
        <taxon>Methanobacteriota</taxon>
        <taxon>Stenosarchaea group</taxon>
        <taxon>Halobacteria</taxon>
        <taxon>Halobacteriales</taxon>
        <taxon>Haloferacaceae</taxon>
        <taxon>Halorubrum</taxon>
    </lineage>
</organism>
<dbReference type="Gene3D" id="1.20.1250.20">
    <property type="entry name" value="MFS general substrate transporter like domains"/>
    <property type="match status" value="1"/>
</dbReference>
<sequence>MSSPLDQGGMAFSDAERGFLQGLIPFLLYLFPVVTGALADRYGYKRMFWLSFLIMCPGYYLLGQAQGFWSFFFAFLAVAIGAACFKPVVLGTISRTTSAQNRGLGFGIFYTMINLGGFLGPFVAGYLRAISWDLVFLVSAGWIAINMLILGLFYREPTSEFTGAKKLTISENKDLRSLREVLLEAQDILGNGRLAFLLIPLIMGLLVSVKFNVNIKDYAIASICWLTINLFWSHWVKMNYSSTLTRSSRGRSGPRPWYQQ</sequence>
<feature type="transmembrane region" description="Helical" evidence="7">
    <location>
        <begin position="103"/>
        <end position="124"/>
    </location>
</feature>
<feature type="domain" description="Major facilitator superfamily (MFS) profile" evidence="8">
    <location>
        <begin position="1"/>
        <end position="260"/>
    </location>
</feature>
<evidence type="ECO:0000256" key="4">
    <source>
        <dbReference type="ARBA" id="ARBA00022692"/>
    </source>
</evidence>
<dbReference type="InterPro" id="IPR020846">
    <property type="entry name" value="MFS_dom"/>
</dbReference>
<keyword evidence="2" id="KW-0813">Transport</keyword>
<evidence type="ECO:0000256" key="6">
    <source>
        <dbReference type="ARBA" id="ARBA00023136"/>
    </source>
</evidence>
<dbReference type="PANTHER" id="PTHR23517">
    <property type="entry name" value="RESISTANCE PROTEIN MDTM, PUTATIVE-RELATED-RELATED"/>
    <property type="match status" value="1"/>
</dbReference>
<evidence type="ECO:0000256" key="3">
    <source>
        <dbReference type="ARBA" id="ARBA00022475"/>
    </source>
</evidence>
<keyword evidence="4 7" id="KW-0812">Transmembrane</keyword>
<comment type="subcellular location">
    <subcellularLocation>
        <location evidence="1">Cell membrane</location>
        <topology evidence="1">Multi-pass membrane protein</topology>
    </subcellularLocation>
</comment>
<dbReference type="EMBL" id="JBHSWW010000514">
    <property type="protein sequence ID" value="MFC6755072.1"/>
    <property type="molecule type" value="Genomic_DNA"/>
</dbReference>
<comment type="caution">
    <text evidence="9">The sequence shown here is derived from an EMBL/GenBank/DDBJ whole genome shotgun (WGS) entry which is preliminary data.</text>
</comment>
<protein>
    <submittedName>
        <fullName evidence="9">MFS transporter</fullName>
    </submittedName>
</protein>
<evidence type="ECO:0000256" key="2">
    <source>
        <dbReference type="ARBA" id="ARBA00022448"/>
    </source>
</evidence>
<evidence type="ECO:0000259" key="8">
    <source>
        <dbReference type="PROSITE" id="PS50850"/>
    </source>
</evidence>
<keyword evidence="6 7" id="KW-0472">Membrane</keyword>
<feature type="transmembrane region" description="Helical" evidence="7">
    <location>
        <begin position="20"/>
        <end position="39"/>
    </location>
</feature>
<proteinExistence type="predicted"/>
<dbReference type="PANTHER" id="PTHR23517:SF2">
    <property type="entry name" value="MULTIDRUG RESISTANCE PROTEIN MDTH"/>
    <property type="match status" value="1"/>
</dbReference>
<dbReference type="Pfam" id="PF07690">
    <property type="entry name" value="MFS_1"/>
    <property type="match status" value="1"/>
</dbReference>
<dbReference type="Proteomes" id="UP001596442">
    <property type="component" value="Unassembled WGS sequence"/>
</dbReference>
<name>A0ABD5SJH6_9EURY</name>
<dbReference type="InterPro" id="IPR036259">
    <property type="entry name" value="MFS_trans_sf"/>
</dbReference>
<evidence type="ECO:0000313" key="10">
    <source>
        <dbReference type="Proteomes" id="UP001596442"/>
    </source>
</evidence>
<evidence type="ECO:0000256" key="1">
    <source>
        <dbReference type="ARBA" id="ARBA00004651"/>
    </source>
</evidence>
<dbReference type="InterPro" id="IPR050171">
    <property type="entry name" value="MFS_Transporters"/>
</dbReference>
<dbReference type="InterPro" id="IPR011701">
    <property type="entry name" value="MFS"/>
</dbReference>
<feature type="transmembrane region" description="Helical" evidence="7">
    <location>
        <begin position="218"/>
        <end position="236"/>
    </location>
</feature>
<evidence type="ECO:0000256" key="5">
    <source>
        <dbReference type="ARBA" id="ARBA00022989"/>
    </source>
</evidence>
<feature type="non-terminal residue" evidence="9">
    <location>
        <position position="260"/>
    </location>
</feature>
<feature type="transmembrane region" description="Helical" evidence="7">
    <location>
        <begin position="68"/>
        <end position="91"/>
    </location>
</feature>
<dbReference type="SUPFAM" id="SSF103473">
    <property type="entry name" value="MFS general substrate transporter"/>
    <property type="match status" value="1"/>
</dbReference>
<dbReference type="PROSITE" id="PS50850">
    <property type="entry name" value="MFS"/>
    <property type="match status" value="1"/>
</dbReference>
<keyword evidence="10" id="KW-1185">Reference proteome</keyword>
<feature type="transmembrane region" description="Helical" evidence="7">
    <location>
        <begin position="46"/>
        <end position="62"/>
    </location>
</feature>
<accession>A0ABD5SJH6</accession>
<dbReference type="AlphaFoldDB" id="A0ABD5SJH6"/>
<evidence type="ECO:0000313" key="9">
    <source>
        <dbReference type="EMBL" id="MFC6755072.1"/>
    </source>
</evidence>
<gene>
    <name evidence="9" type="ORF">ACFQEU_16625</name>
</gene>
<feature type="transmembrane region" description="Helical" evidence="7">
    <location>
        <begin position="194"/>
        <end position="212"/>
    </location>
</feature>
<keyword evidence="3" id="KW-1003">Cell membrane</keyword>
<keyword evidence="5 7" id="KW-1133">Transmembrane helix</keyword>
<evidence type="ECO:0000256" key="7">
    <source>
        <dbReference type="SAM" id="Phobius"/>
    </source>
</evidence>
<feature type="transmembrane region" description="Helical" evidence="7">
    <location>
        <begin position="130"/>
        <end position="154"/>
    </location>
</feature>
<reference evidence="9 10" key="1">
    <citation type="journal article" date="2019" name="Int. J. Syst. Evol. Microbiol.">
        <title>The Global Catalogue of Microorganisms (GCM) 10K type strain sequencing project: providing services to taxonomists for standard genome sequencing and annotation.</title>
        <authorList>
            <consortium name="The Broad Institute Genomics Platform"/>
            <consortium name="The Broad Institute Genome Sequencing Center for Infectious Disease"/>
            <person name="Wu L."/>
            <person name="Ma J."/>
        </authorList>
    </citation>
    <scope>NUCLEOTIDE SEQUENCE [LARGE SCALE GENOMIC DNA]</scope>
    <source>
        <strain evidence="9 10">CGMCC 1.3239</strain>
    </source>
</reference>
<dbReference type="GO" id="GO:0005886">
    <property type="term" value="C:plasma membrane"/>
    <property type="evidence" value="ECO:0007669"/>
    <property type="project" value="UniProtKB-SubCell"/>
</dbReference>